<protein>
    <submittedName>
        <fullName evidence="2">Uncharacterized protein</fullName>
    </submittedName>
</protein>
<keyword evidence="1" id="KW-1133">Transmembrane helix</keyword>
<dbReference type="HOGENOM" id="CLU_1510156_0_0_1"/>
<keyword evidence="3" id="KW-1185">Reference proteome</keyword>
<keyword evidence="1" id="KW-0812">Transmembrane</keyword>
<feature type="transmembrane region" description="Helical" evidence="1">
    <location>
        <begin position="31"/>
        <end position="53"/>
    </location>
</feature>
<proteinExistence type="predicted"/>
<dbReference type="EMBL" id="JPKY01000011">
    <property type="protein sequence ID" value="KFH47230.1"/>
    <property type="molecule type" value="Genomic_DNA"/>
</dbReference>
<dbReference type="Proteomes" id="UP000029964">
    <property type="component" value="Unassembled WGS sequence"/>
</dbReference>
<sequence>MCGLGMAYPVAWLWTDGTLVGVCIGPYQHGLAFHIVCALMAFALISVYDYVLYSRLDTLPCYSIRPIIYSFAQRAQPTSYLEWHLKVLCLFELSGVQGGPSIFAEQLLAVILGPVMLWPVYDTVETFGHFLSRSFREDDLFEFLQSVERHNKWSPGGCIKYGAWAILVTTLIRLPTLV</sequence>
<keyword evidence="1" id="KW-0472">Membrane</keyword>
<organism evidence="2 3">
    <name type="scientific">Hapsidospora chrysogenum (strain ATCC 11550 / CBS 779.69 / DSM 880 / IAM 14645 / JCM 23072 / IMI 49137)</name>
    <name type="common">Acremonium chrysogenum</name>
    <dbReference type="NCBI Taxonomy" id="857340"/>
    <lineage>
        <taxon>Eukaryota</taxon>
        <taxon>Fungi</taxon>
        <taxon>Dikarya</taxon>
        <taxon>Ascomycota</taxon>
        <taxon>Pezizomycotina</taxon>
        <taxon>Sordariomycetes</taxon>
        <taxon>Hypocreomycetidae</taxon>
        <taxon>Hypocreales</taxon>
        <taxon>Bionectriaceae</taxon>
        <taxon>Hapsidospora</taxon>
    </lineage>
</organism>
<evidence type="ECO:0000256" key="1">
    <source>
        <dbReference type="SAM" id="Phobius"/>
    </source>
</evidence>
<comment type="caution">
    <text evidence="2">The sequence shown here is derived from an EMBL/GenBank/DDBJ whole genome shotgun (WGS) entry which is preliminary data.</text>
</comment>
<evidence type="ECO:0000313" key="2">
    <source>
        <dbReference type="EMBL" id="KFH47230.1"/>
    </source>
</evidence>
<dbReference type="AlphaFoldDB" id="A0A086TCZ8"/>
<gene>
    <name evidence="2" type="ORF">ACRE_018520</name>
</gene>
<reference evidence="3" key="1">
    <citation type="journal article" date="2014" name="Genome Announc.">
        <title>Genome sequence and annotation of Acremonium chrysogenum, producer of the beta-lactam antibiotic cephalosporin C.</title>
        <authorList>
            <person name="Terfehr D."/>
            <person name="Dahlmann T.A."/>
            <person name="Specht T."/>
            <person name="Zadra I."/>
            <person name="Kuernsteiner H."/>
            <person name="Kueck U."/>
        </authorList>
    </citation>
    <scope>NUCLEOTIDE SEQUENCE [LARGE SCALE GENOMIC DNA]</scope>
    <source>
        <strain evidence="3">ATCC 11550 / CBS 779.69 / DSM 880 / IAM 14645 / JCM 23072 / IMI 49137</strain>
    </source>
</reference>
<accession>A0A086TCZ8</accession>
<name>A0A086TCZ8_HAPC1</name>
<evidence type="ECO:0000313" key="3">
    <source>
        <dbReference type="Proteomes" id="UP000029964"/>
    </source>
</evidence>